<keyword evidence="3" id="KW-1185">Reference proteome</keyword>
<sequence>MRNLLSTGPHVTRRLFRFLLAPLLLTLALLAILPQPAHAAEGVEIRRALVEATEDGYRLSATYGFELSHEMEDALQYGKTLYFYTEIEFTRPRWYWFDEKAITARQTVSLSYNVLTRQYNVAVSGSVHQSFSSLEDALFLIRRPNRWLVAPRGALKVGESYTVKLSMGLDPNYVPKPLKVNALNNSEWRLASDKKTFQYKAE</sequence>
<proteinExistence type="predicted"/>
<gene>
    <name evidence="2" type="ORF">HH213_15280</name>
</gene>
<dbReference type="InterPro" id="IPR025500">
    <property type="entry name" value="DUF4390"/>
</dbReference>
<evidence type="ECO:0000256" key="1">
    <source>
        <dbReference type="SAM" id="SignalP"/>
    </source>
</evidence>
<dbReference type="Proteomes" id="UP000503117">
    <property type="component" value="Chromosome"/>
</dbReference>
<keyword evidence="1" id="KW-0732">Signal</keyword>
<protein>
    <submittedName>
        <fullName evidence="2">DUF4390 domain-containing protein</fullName>
    </submittedName>
</protein>
<name>A0ABX6MAI9_9BURK</name>
<feature type="chain" id="PRO_5047073596" evidence="1">
    <location>
        <begin position="40"/>
        <end position="202"/>
    </location>
</feature>
<organism evidence="2 3">
    <name type="scientific">Duganella dendranthematis</name>
    <dbReference type="NCBI Taxonomy" id="2728021"/>
    <lineage>
        <taxon>Bacteria</taxon>
        <taxon>Pseudomonadati</taxon>
        <taxon>Pseudomonadota</taxon>
        <taxon>Betaproteobacteria</taxon>
        <taxon>Burkholderiales</taxon>
        <taxon>Oxalobacteraceae</taxon>
        <taxon>Telluria group</taxon>
        <taxon>Duganella</taxon>
    </lineage>
</organism>
<dbReference type="Pfam" id="PF14334">
    <property type="entry name" value="DUF4390"/>
    <property type="match status" value="1"/>
</dbReference>
<dbReference type="RefSeq" id="WP_110847462.1">
    <property type="nucleotide sequence ID" value="NZ_CP051684.1"/>
</dbReference>
<evidence type="ECO:0000313" key="3">
    <source>
        <dbReference type="Proteomes" id="UP000503117"/>
    </source>
</evidence>
<feature type="signal peptide" evidence="1">
    <location>
        <begin position="1"/>
        <end position="39"/>
    </location>
</feature>
<dbReference type="EMBL" id="CP051684">
    <property type="protein sequence ID" value="QJD91318.1"/>
    <property type="molecule type" value="Genomic_DNA"/>
</dbReference>
<evidence type="ECO:0000313" key="2">
    <source>
        <dbReference type="EMBL" id="QJD91318.1"/>
    </source>
</evidence>
<reference evidence="2 3" key="1">
    <citation type="submission" date="2020-04" db="EMBL/GenBank/DDBJ databases">
        <title>Genome sequencing of novel species.</title>
        <authorList>
            <person name="Heo J."/>
            <person name="Kim S.-J."/>
            <person name="Kim J.-S."/>
            <person name="Hong S.-B."/>
            <person name="Kwon S.-W."/>
        </authorList>
    </citation>
    <scope>NUCLEOTIDE SEQUENCE [LARGE SCALE GENOMIC DNA]</scope>
    <source>
        <strain evidence="2 3">AF9R3</strain>
    </source>
</reference>
<accession>A0ABX6MAI9</accession>